<dbReference type="SMART" id="SM00091">
    <property type="entry name" value="PAS"/>
    <property type="match status" value="1"/>
</dbReference>
<evidence type="ECO:0000256" key="3">
    <source>
        <dbReference type="ARBA" id="ARBA00022553"/>
    </source>
</evidence>
<sequence length="133" mass="15865">MQKEYIHILECVGHGVWEWDPIGNRITLSPQWVSMLGYEYETFQQTKDMWMSLIHPEDLNYCLNELTSLLSGRIKHYRHQHRMLCQDGSYKWVLDQAKVVAYNPHGYPSKVVGTHTDIHELRTTVEMYKQQRK</sequence>
<dbReference type="InterPro" id="IPR052162">
    <property type="entry name" value="Sensor_kinase/Photoreceptor"/>
</dbReference>
<evidence type="ECO:0000256" key="2">
    <source>
        <dbReference type="ARBA" id="ARBA00012438"/>
    </source>
</evidence>
<accession>A0A1Y0HP81</accession>
<dbReference type="PANTHER" id="PTHR43304:SF1">
    <property type="entry name" value="PAC DOMAIN-CONTAINING PROTEIN"/>
    <property type="match status" value="1"/>
</dbReference>
<reference evidence="8" key="1">
    <citation type="submission" date="2017-05" db="EMBL/GenBank/DDBJ databases">
        <title>Dechlorination kinetics govern the competition between two new strains of the genus Sulfurospirillum.</title>
        <authorList>
            <person name="Buttet G.F."/>
            <person name="Murray A.M."/>
            <person name="Goris T."/>
            <person name="Burion M."/>
            <person name="Lin B."/>
            <person name="Rolle M."/>
            <person name="Maillard J."/>
        </authorList>
    </citation>
    <scope>NUCLEOTIDE SEQUENCE [LARGE SCALE GENOMIC DNA]</scope>
    <source>
        <strain evidence="8">SL2-1</strain>
    </source>
</reference>
<proteinExistence type="predicted"/>
<keyword evidence="7" id="KW-0548">Nucleotidyltransferase</keyword>
<dbReference type="GO" id="GO:0004673">
    <property type="term" value="F:protein histidine kinase activity"/>
    <property type="evidence" value="ECO:0007669"/>
    <property type="project" value="UniProtKB-EC"/>
</dbReference>
<dbReference type="InterPro" id="IPR001610">
    <property type="entry name" value="PAC"/>
</dbReference>
<dbReference type="OrthoDB" id="5503776at2"/>
<gene>
    <name evidence="7" type="ORF">Sdiek1_1986</name>
</gene>
<keyword evidence="8" id="KW-1185">Reference proteome</keyword>
<keyword evidence="5" id="KW-0418">Kinase</keyword>
<dbReference type="SMART" id="SM00086">
    <property type="entry name" value="PAC"/>
    <property type="match status" value="1"/>
</dbReference>
<dbReference type="NCBIfam" id="TIGR00229">
    <property type="entry name" value="sensory_box"/>
    <property type="match status" value="1"/>
</dbReference>
<dbReference type="Proteomes" id="UP000196005">
    <property type="component" value="Chromosome"/>
</dbReference>
<dbReference type="AlphaFoldDB" id="A0A1Y0HP81"/>
<dbReference type="GO" id="GO:0016779">
    <property type="term" value="F:nucleotidyltransferase activity"/>
    <property type="evidence" value="ECO:0007669"/>
    <property type="project" value="UniProtKB-KW"/>
</dbReference>
<keyword evidence="3" id="KW-0597">Phosphoprotein</keyword>
<dbReference type="PANTHER" id="PTHR43304">
    <property type="entry name" value="PHYTOCHROME-LIKE PROTEIN CPH1"/>
    <property type="match status" value="1"/>
</dbReference>
<dbReference type="RefSeq" id="WP_087438936.1">
    <property type="nucleotide sequence ID" value="NZ_CP021416.1"/>
</dbReference>
<dbReference type="PROSITE" id="PS50112">
    <property type="entry name" value="PAS"/>
    <property type="match status" value="1"/>
</dbReference>
<evidence type="ECO:0000313" key="8">
    <source>
        <dbReference type="Proteomes" id="UP000196005"/>
    </source>
</evidence>
<evidence type="ECO:0000256" key="5">
    <source>
        <dbReference type="ARBA" id="ARBA00022777"/>
    </source>
</evidence>
<comment type="catalytic activity">
    <reaction evidence="1">
        <text>ATP + protein L-histidine = ADP + protein N-phospho-L-histidine.</text>
        <dbReference type="EC" id="2.7.13.3"/>
    </reaction>
</comment>
<dbReference type="Pfam" id="PF08447">
    <property type="entry name" value="PAS_3"/>
    <property type="match status" value="1"/>
</dbReference>
<feature type="domain" description="PAS" evidence="6">
    <location>
        <begin position="1"/>
        <end position="73"/>
    </location>
</feature>
<keyword evidence="4 7" id="KW-0808">Transferase</keyword>
<dbReference type="KEGG" id="suls:Sdiek1_1986"/>
<dbReference type="CDD" id="cd00130">
    <property type="entry name" value="PAS"/>
    <property type="match status" value="1"/>
</dbReference>
<dbReference type="EMBL" id="CP021416">
    <property type="protein sequence ID" value="ARU49145.1"/>
    <property type="molecule type" value="Genomic_DNA"/>
</dbReference>
<organism evidence="7 8">
    <name type="scientific">Sulfurospirillum diekertiae</name>
    <dbReference type="NCBI Taxonomy" id="1854492"/>
    <lineage>
        <taxon>Bacteria</taxon>
        <taxon>Pseudomonadati</taxon>
        <taxon>Campylobacterota</taxon>
        <taxon>Epsilonproteobacteria</taxon>
        <taxon>Campylobacterales</taxon>
        <taxon>Sulfurospirillaceae</taxon>
        <taxon>Sulfurospirillum</taxon>
    </lineage>
</organism>
<evidence type="ECO:0000256" key="4">
    <source>
        <dbReference type="ARBA" id="ARBA00022679"/>
    </source>
</evidence>
<evidence type="ECO:0000256" key="1">
    <source>
        <dbReference type="ARBA" id="ARBA00000085"/>
    </source>
</evidence>
<protein>
    <recommendedName>
        <fullName evidence="2">histidine kinase</fullName>
        <ecNumber evidence="2">2.7.13.3</ecNumber>
    </recommendedName>
</protein>
<dbReference type="InterPro" id="IPR035965">
    <property type="entry name" value="PAS-like_dom_sf"/>
</dbReference>
<dbReference type="Gene3D" id="3.30.450.20">
    <property type="entry name" value="PAS domain"/>
    <property type="match status" value="1"/>
</dbReference>
<dbReference type="InterPro" id="IPR013655">
    <property type="entry name" value="PAS_fold_3"/>
</dbReference>
<evidence type="ECO:0000313" key="7">
    <source>
        <dbReference type="EMBL" id="ARU49145.1"/>
    </source>
</evidence>
<dbReference type="SUPFAM" id="SSF55785">
    <property type="entry name" value="PYP-like sensor domain (PAS domain)"/>
    <property type="match status" value="1"/>
</dbReference>
<name>A0A1Y0HP81_9BACT</name>
<evidence type="ECO:0000259" key="6">
    <source>
        <dbReference type="PROSITE" id="PS50112"/>
    </source>
</evidence>
<dbReference type="InterPro" id="IPR000014">
    <property type="entry name" value="PAS"/>
</dbReference>
<dbReference type="EC" id="2.7.13.3" evidence="2"/>